<dbReference type="AlphaFoldDB" id="A0A0S4UIL7"/>
<name>A0A0S4UIL7_RALSL</name>
<feature type="compositionally biased region" description="Low complexity" evidence="1">
    <location>
        <begin position="72"/>
        <end position="83"/>
    </location>
</feature>
<gene>
    <name evidence="3" type="ORF">RUN1744_v1_120032</name>
    <name evidence="4" type="ORF">TF3108_v1_180032</name>
</gene>
<evidence type="ECO:0000256" key="1">
    <source>
        <dbReference type="SAM" id="MobiDB-lite"/>
    </source>
</evidence>
<feature type="compositionally biased region" description="Low complexity" evidence="1">
    <location>
        <begin position="91"/>
        <end position="107"/>
    </location>
</feature>
<evidence type="ECO:0000313" key="3">
    <source>
        <dbReference type="EMBL" id="CUV22064.1"/>
    </source>
</evidence>
<feature type="region of interest" description="Disordered" evidence="1">
    <location>
        <begin position="70"/>
        <end position="107"/>
    </location>
</feature>
<dbReference type="InterPro" id="IPR036680">
    <property type="entry name" value="SPOR-like_sf"/>
</dbReference>
<dbReference type="Pfam" id="PF05036">
    <property type="entry name" value="SPOR"/>
    <property type="match status" value="1"/>
</dbReference>
<evidence type="ECO:0000313" key="4">
    <source>
        <dbReference type="EMBL" id="CUV38809.1"/>
    </source>
</evidence>
<accession>A0A0S4UIL7</accession>
<dbReference type="PROSITE" id="PS51724">
    <property type="entry name" value="SPOR"/>
    <property type="match status" value="1"/>
</dbReference>
<dbReference type="Gene3D" id="3.30.70.1070">
    <property type="entry name" value="Sporulation related repeat"/>
    <property type="match status" value="1"/>
</dbReference>
<proteinExistence type="predicted"/>
<dbReference type="SUPFAM" id="SSF110997">
    <property type="entry name" value="Sporulation related repeat"/>
    <property type="match status" value="1"/>
</dbReference>
<organism evidence="3">
    <name type="scientific">Ralstonia solanacearum</name>
    <name type="common">Pseudomonas solanacearum</name>
    <dbReference type="NCBI Taxonomy" id="305"/>
    <lineage>
        <taxon>Bacteria</taxon>
        <taxon>Pseudomonadati</taxon>
        <taxon>Pseudomonadota</taxon>
        <taxon>Betaproteobacteria</taxon>
        <taxon>Burkholderiales</taxon>
        <taxon>Burkholderiaceae</taxon>
        <taxon>Ralstonia</taxon>
        <taxon>Ralstonia solanacearum species complex</taxon>
    </lineage>
</organism>
<dbReference type="GO" id="GO:0042834">
    <property type="term" value="F:peptidoglycan binding"/>
    <property type="evidence" value="ECO:0007669"/>
    <property type="project" value="InterPro"/>
</dbReference>
<reference evidence="3" key="1">
    <citation type="submission" date="2015-10" db="EMBL/GenBank/DDBJ databases">
        <authorList>
            <person name="Gilbert D.G."/>
        </authorList>
    </citation>
    <scope>NUCLEOTIDE SEQUENCE</scope>
    <source>
        <strain evidence="3">Phyl III-seqv23</strain>
    </source>
</reference>
<evidence type="ECO:0000259" key="2">
    <source>
        <dbReference type="PROSITE" id="PS51724"/>
    </source>
</evidence>
<sequence>MFLHSAPPSDADSRTMTLRLALLLLLLANGVLLAANLGVFGPDIPSAWFESEREPDRMQRQIRTEDIRLLEPASASTPAAPKAAPAPTPAPAASSPEAASAPAAASDAGPAIERTALAAADTTTAANCMELGGLTDAQAARGTDQLRQLAGVQVERVTRQDDIRWWVHMPARGTREDADRKVTELKRRNVADSAIVQEAGGFVVSLGLFRDKGRAQQRLDDLRAHDVRTAVLTETHRNASRAWLRITASGDAAPDLAAQLATLKTRLGADELRACTAPQAATLAAAH</sequence>
<dbReference type="InterPro" id="IPR007730">
    <property type="entry name" value="SPOR-like_dom"/>
</dbReference>
<dbReference type="EMBL" id="LN899826">
    <property type="protein sequence ID" value="CUV38809.1"/>
    <property type="molecule type" value="Genomic_DNA"/>
</dbReference>
<dbReference type="EMBL" id="LN899823">
    <property type="protein sequence ID" value="CUV22064.1"/>
    <property type="molecule type" value="Genomic_DNA"/>
</dbReference>
<protein>
    <recommendedName>
        <fullName evidence="2">SPOR domain-containing protein</fullName>
    </recommendedName>
</protein>
<feature type="domain" description="SPOR" evidence="2">
    <location>
        <begin position="159"/>
        <end position="235"/>
    </location>
</feature>